<dbReference type="PROSITE" id="PS51127">
    <property type="entry name" value="BIG1"/>
    <property type="match status" value="2"/>
</dbReference>
<dbReference type="InterPro" id="IPR024519">
    <property type="entry name" value="IAT_beta"/>
</dbReference>
<dbReference type="InterPro" id="IPR003535">
    <property type="entry name" value="Intimin/invasin_bac"/>
</dbReference>
<dbReference type="InterPro" id="IPR051715">
    <property type="entry name" value="Intimin-Invasin_domain"/>
</dbReference>
<dbReference type="PANTHER" id="PTHR39576">
    <property type="entry name" value="ATTACHING AND EFFACING PROTEIN HOMOLOG-RELATED-RELATED"/>
    <property type="match status" value="1"/>
</dbReference>
<dbReference type="Pfam" id="PF09134">
    <property type="entry name" value="Invasin_D3"/>
    <property type="match status" value="1"/>
</dbReference>
<dbReference type="Proteomes" id="UP001195624">
    <property type="component" value="Unassembled WGS sequence"/>
</dbReference>
<reference evidence="5" key="2">
    <citation type="submission" date="2023-07" db="EMBL/GenBank/DDBJ databases">
        <title>Genome mining of underrepresented organisms for secondary metabolites.</title>
        <authorList>
            <person name="D'Agostino P.M."/>
        </authorList>
    </citation>
    <scope>NUCLEOTIDE SEQUENCE [LARGE SCALE GENOMIC DNA]</scope>
    <source>
        <strain evidence="5">WS4403</strain>
    </source>
</reference>
<proteinExistence type="inferred from homology"/>
<evidence type="ECO:0000313" key="5">
    <source>
        <dbReference type="Proteomes" id="UP001195624"/>
    </source>
</evidence>
<feature type="domain" description="Big-1" evidence="3">
    <location>
        <begin position="677"/>
        <end position="767"/>
    </location>
</feature>
<dbReference type="Pfam" id="PF11924">
    <property type="entry name" value="IAT_beta"/>
    <property type="match status" value="1"/>
</dbReference>
<sequence length="882" mass="94048">MKQKSFSPIAKNPGSRTGKFLVLSQIAAQIALAISPFYIHSATAKEEPLKWYQSGNLTPEEQALYQKQSDRLATAGSLLAQDNSAAAAAGMARSAATGEMNNALSGWLNQFGTAQVQLNLDEKFTLQGSQADVLLPMYDNNNTLLFTQLGLRNADQRTTGNIGAGVRTMTGDWMLGVNTFYDNDFTGKNRRLGVGVEAWRDYLKLSGNSYWRLNNWHQSRDFADYDERPANGYDVRAEGWLPAYPQLGAKVMYEQYQGNEVALFGKDNRQKNPWAFTGGVNYTPVPLITVGAEHRAGKSGKQDSQLNLALNYRLGESWQSQIDPSRVDAARLLSGSRLDLVERNNNIVLDYRKQEYLTLGLPESVTGKSHSLLPLSYKVKNSYAIQGIKWESPALTAAGGVITPAGEGRLNITLPAWQIKGTNNYTLSGTITDVKGNTHTATSQIVVDIADVSVDGSTTTATPPSIIADGTNASLVQVTMVDGNGQPITDMAPAMTMALVETQHKDQPKAQRAMKLQHAAIGEVKENAPGVYEATLTSGTRVGSLVVTPSFNGTALKAVTVQQTADISTAHFKGDTIVAITTGSVADGVATNQVDAIVTDANDNPIPGIAVDFTLSGSAIPVNNTLQIVTDDQGKASISYTNTVAETVTVNATLTANGGINAKVDTRFIADITTAEVVTLTSDKTRITGTGGEEAQLTATVKDAKGNLVPGATVTWQSNAGSYNPNSTTDSDGKTQITLSAVRAATTDITAKVSAKATIGTPATMDIGIRAVLQTNGKYYWTLIRDHRISNSAPASVALANCQNYGGGRLLNSSDVNDFGPGKADFATQSVADEFQDWAYKISDNWTTGHGKGADLNSIGSPHGVINDVNIDFEGYVCVKSV</sequence>
<gene>
    <name evidence="4" type="ORF">J2125_004487</name>
</gene>
<keyword evidence="2" id="KW-0812">Transmembrane</keyword>
<evidence type="ECO:0000259" key="3">
    <source>
        <dbReference type="PROSITE" id="PS51127"/>
    </source>
</evidence>
<name>A0ABS4PGP2_9GAMM</name>
<dbReference type="EMBL" id="JAGGMQ010000001">
    <property type="protein sequence ID" value="MBP2171295.1"/>
    <property type="molecule type" value="Genomic_DNA"/>
</dbReference>
<dbReference type="Pfam" id="PF02369">
    <property type="entry name" value="Big_1"/>
    <property type="match status" value="2"/>
</dbReference>
<accession>A0ABS4PGP2</accession>
<feature type="transmembrane region" description="Helical" evidence="2">
    <location>
        <begin position="20"/>
        <end position="39"/>
    </location>
</feature>
<dbReference type="Gene3D" id="2.60.40.10">
    <property type="entry name" value="Immunoglobulins"/>
    <property type="match status" value="3"/>
</dbReference>
<dbReference type="InterPro" id="IPR013783">
    <property type="entry name" value="Ig-like_fold"/>
</dbReference>
<keyword evidence="2" id="KW-1133">Transmembrane helix</keyword>
<protein>
    <submittedName>
        <fullName evidence="4">Adhesin/invasin</fullName>
    </submittedName>
</protein>
<dbReference type="InterPro" id="IPR015217">
    <property type="entry name" value="Invasin_dom_3"/>
</dbReference>
<comment type="caution">
    <text evidence="4">The sequence shown here is derived from an EMBL/GenBank/DDBJ whole genome shotgun (WGS) entry which is preliminary data.</text>
</comment>
<feature type="domain" description="Big-1" evidence="3">
    <location>
        <begin position="574"/>
        <end position="669"/>
    </location>
</feature>
<dbReference type="InterPro" id="IPR038177">
    <property type="entry name" value="IAT_beta_sf"/>
</dbReference>
<dbReference type="SMART" id="SM00634">
    <property type="entry name" value="BID_1"/>
    <property type="match status" value="3"/>
</dbReference>
<dbReference type="PRINTS" id="PR01369">
    <property type="entry name" value="INTIMIN"/>
</dbReference>
<keyword evidence="5" id="KW-1185">Reference proteome</keyword>
<dbReference type="SUPFAM" id="SSF49373">
    <property type="entry name" value="Invasin/intimin cell-adhesion fragments"/>
    <property type="match status" value="3"/>
</dbReference>
<dbReference type="InterPro" id="IPR003344">
    <property type="entry name" value="Big_1_dom"/>
</dbReference>
<evidence type="ECO:0000256" key="1">
    <source>
        <dbReference type="ARBA" id="ARBA00010116"/>
    </source>
</evidence>
<reference evidence="4 5" key="1">
    <citation type="submission" date="2021-03" db="EMBL/GenBank/DDBJ databases">
        <authorList>
            <person name="D'Agostino P."/>
            <person name="Huntemann M."/>
            <person name="Clum A."/>
            <person name="Spunde A."/>
            <person name="Palaniappan K."/>
            <person name="Ritter S."/>
            <person name="Mikhailova N."/>
            <person name="Chen I.-M."/>
            <person name="Stamatis D."/>
            <person name="Reddy T."/>
            <person name="O'Malley R."/>
            <person name="Daum C."/>
            <person name="Shapiro N."/>
            <person name="Ivanova N."/>
            <person name="Kyrpides N."/>
            <person name="Woyke T."/>
        </authorList>
    </citation>
    <scope>NUCLEOTIDE SEQUENCE [LARGE SCALE GENOMIC DNA]</scope>
    <source>
        <strain evidence="4 5">WS4403</strain>
    </source>
</reference>
<dbReference type="InterPro" id="IPR008964">
    <property type="entry name" value="Invasin/intimin_cell_adhesion"/>
</dbReference>
<organism evidence="4 5">
    <name type="scientific">Winslowiella toletana</name>
    <dbReference type="NCBI Taxonomy" id="92490"/>
    <lineage>
        <taxon>Bacteria</taxon>
        <taxon>Pseudomonadati</taxon>
        <taxon>Pseudomonadota</taxon>
        <taxon>Gammaproteobacteria</taxon>
        <taxon>Enterobacterales</taxon>
        <taxon>Erwiniaceae</taxon>
        <taxon>Winslowiella</taxon>
    </lineage>
</organism>
<comment type="similarity">
    <text evidence="1">Belongs to the intimin/invasin family.</text>
</comment>
<dbReference type="Gene3D" id="2.40.160.160">
    <property type="entry name" value="Inverse autotransporter, beta-domain"/>
    <property type="match status" value="1"/>
</dbReference>
<evidence type="ECO:0000256" key="2">
    <source>
        <dbReference type="SAM" id="Phobius"/>
    </source>
</evidence>
<dbReference type="RefSeq" id="WP_017802239.1">
    <property type="nucleotide sequence ID" value="NZ_JAGGMQ010000001.1"/>
</dbReference>
<keyword evidence="2" id="KW-0472">Membrane</keyword>
<dbReference type="PANTHER" id="PTHR39576:SF2">
    <property type="entry name" value="ATTACHING AND EFFACING PROTEIN HOMOLOG-RELATED"/>
    <property type="match status" value="1"/>
</dbReference>
<evidence type="ECO:0000313" key="4">
    <source>
        <dbReference type="EMBL" id="MBP2171295.1"/>
    </source>
</evidence>